<dbReference type="GO" id="GO:0005886">
    <property type="term" value="C:plasma membrane"/>
    <property type="evidence" value="ECO:0007669"/>
    <property type="project" value="UniProtKB-SubCell"/>
</dbReference>
<evidence type="ECO:0000256" key="5">
    <source>
        <dbReference type="ARBA" id="ARBA00023136"/>
    </source>
</evidence>
<name>A0A6G4AB75_9ACTN</name>
<dbReference type="InterPro" id="IPR001851">
    <property type="entry name" value="ABC_transp_permease"/>
</dbReference>
<dbReference type="EMBL" id="JAAIKT010000003">
    <property type="protein sequence ID" value="NEW69737.1"/>
    <property type="molecule type" value="Genomic_DNA"/>
</dbReference>
<feature type="transmembrane region" description="Helical" evidence="7">
    <location>
        <begin position="145"/>
        <end position="165"/>
    </location>
</feature>
<feature type="region of interest" description="Disordered" evidence="6">
    <location>
        <begin position="1"/>
        <end position="22"/>
    </location>
</feature>
<gene>
    <name evidence="8" type="ORF">G4H13_04740</name>
</gene>
<dbReference type="GO" id="GO:0022857">
    <property type="term" value="F:transmembrane transporter activity"/>
    <property type="evidence" value="ECO:0007669"/>
    <property type="project" value="InterPro"/>
</dbReference>
<keyword evidence="4 7" id="KW-1133">Transmembrane helix</keyword>
<sequence>MTVVHDTVPPPAADPPTTRPRARGALARGQSALHTKPLLGPLIVLLLASLFFSVWVGSRFSDPFNISLIVQQVQIIGMVGIAQTLIVLTAGIDLSVGAITVLASVVMGKLAVDHGLPVPLALLLGVVIGGVCGGLNGVLVTRFRIPPFIATLGTLSVFSALTLFYSRSETIRAQDVPPLLSWPGRSIDVLGTDVTYSSLLMIGCFAAVAYLLRGTAWGAHLHAVGDNREGARLSGIRTGRVLLSVYVVAGLICGLAAWFLIGRIGSVSPQAGENLNLQSITAVVIGGTSLFGGRGHVLGTLLGSLIVGVFSSGLALSGVDALWQVFTVGVLVIVAVAADQWIRKVAA</sequence>
<keyword evidence="2" id="KW-1003">Cell membrane</keyword>
<feature type="transmembrane region" description="Helical" evidence="7">
    <location>
        <begin position="322"/>
        <end position="342"/>
    </location>
</feature>
<feature type="transmembrane region" description="Helical" evidence="7">
    <location>
        <begin position="118"/>
        <end position="139"/>
    </location>
</feature>
<evidence type="ECO:0000256" key="4">
    <source>
        <dbReference type="ARBA" id="ARBA00022989"/>
    </source>
</evidence>
<keyword evidence="3 7" id="KW-0812">Transmembrane</keyword>
<evidence type="ECO:0000256" key="1">
    <source>
        <dbReference type="ARBA" id="ARBA00004651"/>
    </source>
</evidence>
<reference evidence="8" key="1">
    <citation type="submission" date="2020-02" db="EMBL/GenBank/DDBJ databases">
        <title>A new Streptomyces sp. for controlling soil-borne diseases.</title>
        <authorList>
            <person name="Li X."/>
            <person name="Tian Y."/>
            <person name="Gao K."/>
        </authorList>
    </citation>
    <scope>NUCLEOTIDE SEQUENCE [LARGE SCALE GENOMIC DNA]</scope>
    <source>
        <strain evidence="8">0250</strain>
    </source>
</reference>
<evidence type="ECO:0000256" key="2">
    <source>
        <dbReference type="ARBA" id="ARBA00022475"/>
    </source>
</evidence>
<dbReference type="CDD" id="cd06579">
    <property type="entry name" value="TM_PBP1_transp_AraH_like"/>
    <property type="match status" value="1"/>
</dbReference>
<evidence type="ECO:0000256" key="7">
    <source>
        <dbReference type="SAM" id="Phobius"/>
    </source>
</evidence>
<evidence type="ECO:0000313" key="8">
    <source>
        <dbReference type="EMBL" id="NEW69737.1"/>
    </source>
</evidence>
<comment type="caution">
    <text evidence="8">The sequence shown here is derived from an EMBL/GenBank/DDBJ whole genome shotgun (WGS) entry which is preliminary data.</text>
</comment>
<evidence type="ECO:0000256" key="6">
    <source>
        <dbReference type="SAM" id="MobiDB-lite"/>
    </source>
</evidence>
<feature type="transmembrane region" description="Helical" evidence="7">
    <location>
        <begin position="194"/>
        <end position="212"/>
    </location>
</feature>
<feature type="transmembrane region" description="Helical" evidence="7">
    <location>
        <begin position="38"/>
        <end position="56"/>
    </location>
</feature>
<proteinExistence type="predicted"/>
<feature type="compositionally biased region" description="Pro residues" evidence="6">
    <location>
        <begin position="8"/>
        <end position="18"/>
    </location>
</feature>
<dbReference type="Pfam" id="PF02653">
    <property type="entry name" value="BPD_transp_2"/>
    <property type="match status" value="1"/>
</dbReference>
<feature type="transmembrane region" description="Helical" evidence="7">
    <location>
        <begin position="241"/>
        <end position="261"/>
    </location>
</feature>
<protein>
    <submittedName>
        <fullName evidence="8">ABC transporter permease</fullName>
    </submittedName>
</protein>
<accession>A0A6G4AB75</accession>
<feature type="transmembrane region" description="Helical" evidence="7">
    <location>
        <begin position="76"/>
        <end position="106"/>
    </location>
</feature>
<dbReference type="Proteomes" id="UP000476310">
    <property type="component" value="Unassembled WGS sequence"/>
</dbReference>
<keyword evidence="9" id="KW-1185">Reference proteome</keyword>
<organism evidence="8 9">
    <name type="scientific">Streptomyces rhizosphaericus</name>
    <dbReference type="NCBI Taxonomy" id="114699"/>
    <lineage>
        <taxon>Bacteria</taxon>
        <taxon>Bacillati</taxon>
        <taxon>Actinomycetota</taxon>
        <taxon>Actinomycetes</taxon>
        <taxon>Kitasatosporales</taxon>
        <taxon>Streptomycetaceae</taxon>
        <taxon>Streptomyces</taxon>
        <taxon>Streptomyces violaceusniger group</taxon>
    </lineage>
</organism>
<evidence type="ECO:0000313" key="9">
    <source>
        <dbReference type="Proteomes" id="UP000476310"/>
    </source>
</evidence>
<evidence type="ECO:0000256" key="3">
    <source>
        <dbReference type="ARBA" id="ARBA00022692"/>
    </source>
</evidence>
<dbReference type="AlphaFoldDB" id="A0A6G4AB75"/>
<feature type="transmembrane region" description="Helical" evidence="7">
    <location>
        <begin position="297"/>
        <end position="316"/>
    </location>
</feature>
<dbReference type="PANTHER" id="PTHR32196">
    <property type="entry name" value="ABC TRANSPORTER PERMEASE PROTEIN YPHD-RELATED-RELATED"/>
    <property type="match status" value="1"/>
</dbReference>
<keyword evidence="5 7" id="KW-0472">Membrane</keyword>
<comment type="subcellular location">
    <subcellularLocation>
        <location evidence="1">Cell membrane</location>
        <topology evidence="1">Multi-pass membrane protein</topology>
    </subcellularLocation>
</comment>